<sequence>MGETRGGREQRMLLSLLYPPGDSWSRADRLRLRRWVIFAASVAVLATIWQVDTAVESARNYTRVTPRNLAHKLADFNTQRVLHPHMGAWLLESEESNASAWRYAVRYTCGARCSGRATLIAKDLPNAQHVVLSDRRCTHLPLLSWPTYCYETHTSAEVTTTADGALYRERAHARCSALRAWFGACSDELRGERELVMRRLAEMLRDGGSVL</sequence>
<accession>A0ABQ7Q1K0</accession>
<dbReference type="EMBL" id="JAHIBW010000023">
    <property type="protein sequence ID" value="KAG7299110.1"/>
    <property type="molecule type" value="Genomic_DNA"/>
</dbReference>
<protein>
    <submittedName>
        <fullName evidence="1">Uncharacterized protein</fullName>
    </submittedName>
</protein>
<organism evidence="1 2">
    <name type="scientific">Plutella xylostella</name>
    <name type="common">Diamondback moth</name>
    <name type="synonym">Plutella maculipennis</name>
    <dbReference type="NCBI Taxonomy" id="51655"/>
    <lineage>
        <taxon>Eukaryota</taxon>
        <taxon>Metazoa</taxon>
        <taxon>Ecdysozoa</taxon>
        <taxon>Arthropoda</taxon>
        <taxon>Hexapoda</taxon>
        <taxon>Insecta</taxon>
        <taxon>Pterygota</taxon>
        <taxon>Neoptera</taxon>
        <taxon>Endopterygota</taxon>
        <taxon>Lepidoptera</taxon>
        <taxon>Glossata</taxon>
        <taxon>Ditrysia</taxon>
        <taxon>Yponomeutoidea</taxon>
        <taxon>Plutellidae</taxon>
        <taxon>Plutella</taxon>
    </lineage>
</organism>
<name>A0ABQ7Q1K0_PLUXY</name>
<proteinExistence type="predicted"/>
<comment type="caution">
    <text evidence="1">The sequence shown here is derived from an EMBL/GenBank/DDBJ whole genome shotgun (WGS) entry which is preliminary data.</text>
</comment>
<keyword evidence="2" id="KW-1185">Reference proteome</keyword>
<reference evidence="1 2" key="1">
    <citation type="submission" date="2021-06" db="EMBL/GenBank/DDBJ databases">
        <title>A haploid diamondback moth (Plutella xylostella L.) genome assembly resolves 31 chromosomes and identifies a diamide resistance mutation.</title>
        <authorList>
            <person name="Ward C.M."/>
            <person name="Perry K.D."/>
            <person name="Baker G."/>
            <person name="Powis K."/>
            <person name="Heckel D.G."/>
            <person name="Baxter S.W."/>
        </authorList>
    </citation>
    <scope>NUCLEOTIDE SEQUENCE [LARGE SCALE GENOMIC DNA]</scope>
    <source>
        <strain evidence="1 2">LV</strain>
        <tissue evidence="1">Single pupa</tissue>
    </source>
</reference>
<dbReference type="Proteomes" id="UP000823941">
    <property type="component" value="Chromosome 23"/>
</dbReference>
<gene>
    <name evidence="1" type="ORF">JYU34_017617</name>
</gene>
<evidence type="ECO:0000313" key="1">
    <source>
        <dbReference type="EMBL" id="KAG7299110.1"/>
    </source>
</evidence>
<evidence type="ECO:0000313" key="2">
    <source>
        <dbReference type="Proteomes" id="UP000823941"/>
    </source>
</evidence>